<dbReference type="InterPro" id="IPR023205">
    <property type="entry name" value="DsbA/DsbL"/>
</dbReference>
<dbReference type="PATRIC" id="fig|29423.5.peg.1949"/>
<dbReference type="EMBL" id="LNYP01000029">
    <property type="protein sequence ID" value="KTD38183.1"/>
    <property type="molecule type" value="Genomic_DNA"/>
</dbReference>
<proteinExistence type="inferred from homology"/>
<keyword evidence="3 5" id="KW-1015">Disulfide bond</keyword>
<dbReference type="GO" id="GO:0016491">
    <property type="term" value="F:oxidoreductase activity"/>
    <property type="evidence" value="ECO:0007669"/>
    <property type="project" value="InterPro"/>
</dbReference>
<feature type="domain" description="DSBA-like thioredoxin" evidence="7">
    <location>
        <begin position="47"/>
        <end position="184"/>
    </location>
</feature>
<dbReference type="GO" id="GO:0042597">
    <property type="term" value="C:periplasmic space"/>
    <property type="evidence" value="ECO:0007669"/>
    <property type="project" value="UniProtKB-SubCell"/>
</dbReference>
<evidence type="ECO:0000259" key="7">
    <source>
        <dbReference type="Pfam" id="PF01323"/>
    </source>
</evidence>
<evidence type="ECO:0000313" key="8">
    <source>
        <dbReference type="EMBL" id="KTD38183.1"/>
    </source>
</evidence>
<dbReference type="InterPro" id="IPR036249">
    <property type="entry name" value="Thioredoxin-like_sf"/>
</dbReference>
<dbReference type="InterPro" id="IPR017937">
    <property type="entry name" value="Thioredoxin_CS"/>
</dbReference>
<feature type="disulfide bond" description="Redox-active" evidence="6">
    <location>
        <begin position="55"/>
        <end position="58"/>
    </location>
</feature>
<sequence>MLKQIFSMIFLFIISTMTFAEEFIAGKDYVVIKDPEPVSSSANTVVVTEYFSYGCPWCYRLEPELNRWVNAQGKAISYDKIPVIFNKDWEYYAKAYYTAKALDLGMQLSPVLFNAILKEKQSLNSDQAMIDFFASHGVDAKIASSAFMHSPSIDLEINDSKRQMARYQIAAVPALIVNNQYKTDLQMAKSEERLFAILDFLVNKSGKEHR</sequence>
<dbReference type="AlphaFoldDB" id="A0A0W0X0T7"/>
<dbReference type="Proteomes" id="UP000054858">
    <property type="component" value="Unassembled WGS sequence"/>
</dbReference>
<keyword evidence="4" id="KW-0676">Redox-active center</keyword>
<comment type="subcellular location">
    <subcellularLocation>
        <location evidence="5">Periplasm</location>
    </subcellularLocation>
</comment>
<evidence type="ECO:0000256" key="6">
    <source>
        <dbReference type="PIRSR" id="PIRSR001488-1"/>
    </source>
</evidence>
<dbReference type="RefSeq" id="WP_025384724.1">
    <property type="nucleotide sequence ID" value="NZ_LCUA01000003.1"/>
</dbReference>
<dbReference type="InterPro" id="IPR001853">
    <property type="entry name" value="DSBA-like_thioredoxin_dom"/>
</dbReference>
<dbReference type="PIRSF" id="PIRSF001488">
    <property type="entry name" value="Tdi_protein"/>
    <property type="match status" value="1"/>
</dbReference>
<dbReference type="CDD" id="cd03019">
    <property type="entry name" value="DsbA_DsbA"/>
    <property type="match status" value="1"/>
</dbReference>
<dbReference type="PANTHER" id="PTHR35891">
    <property type="entry name" value="THIOL:DISULFIDE INTERCHANGE PROTEIN DSBA"/>
    <property type="match status" value="1"/>
</dbReference>
<evidence type="ECO:0000313" key="9">
    <source>
        <dbReference type="Proteomes" id="UP000054858"/>
    </source>
</evidence>
<dbReference type="PANTHER" id="PTHR35891:SF2">
    <property type="entry name" value="THIOL:DISULFIDE INTERCHANGE PROTEIN DSBA"/>
    <property type="match status" value="1"/>
</dbReference>
<protein>
    <recommendedName>
        <fullName evidence="5">Thiol:disulfide interchange protein</fullName>
    </recommendedName>
</protein>
<evidence type="ECO:0000256" key="3">
    <source>
        <dbReference type="ARBA" id="ARBA00023157"/>
    </source>
</evidence>
<name>A0A0W0X0T7_9GAMM</name>
<dbReference type="PROSITE" id="PS00194">
    <property type="entry name" value="THIOREDOXIN_1"/>
    <property type="match status" value="1"/>
</dbReference>
<gene>
    <name evidence="8" type="ORF">Loak_1859</name>
</gene>
<dbReference type="InterPro" id="IPR050824">
    <property type="entry name" value="Thiol_disulfide_DsbA"/>
</dbReference>
<dbReference type="Pfam" id="PF01323">
    <property type="entry name" value="DSBA"/>
    <property type="match status" value="1"/>
</dbReference>
<reference evidence="8 9" key="1">
    <citation type="submission" date="2015-11" db="EMBL/GenBank/DDBJ databases">
        <title>Genomic analysis of 38 Legionella species identifies large and diverse effector repertoires.</title>
        <authorList>
            <person name="Burstein D."/>
            <person name="Amaro F."/>
            <person name="Zusman T."/>
            <person name="Lifshitz Z."/>
            <person name="Cohen O."/>
            <person name="Gilbert J.A."/>
            <person name="Pupko T."/>
            <person name="Shuman H.A."/>
            <person name="Segal G."/>
        </authorList>
    </citation>
    <scope>NUCLEOTIDE SEQUENCE [LARGE SCALE GENOMIC DNA]</scope>
    <source>
        <strain evidence="8 9">Oak Ridge-10</strain>
    </source>
</reference>
<evidence type="ECO:0000256" key="4">
    <source>
        <dbReference type="ARBA" id="ARBA00023284"/>
    </source>
</evidence>
<dbReference type="SUPFAM" id="SSF52833">
    <property type="entry name" value="Thioredoxin-like"/>
    <property type="match status" value="1"/>
</dbReference>
<evidence type="ECO:0000256" key="1">
    <source>
        <dbReference type="ARBA" id="ARBA00005791"/>
    </source>
</evidence>
<dbReference type="Gene3D" id="3.40.30.10">
    <property type="entry name" value="Glutaredoxin"/>
    <property type="match status" value="1"/>
</dbReference>
<organism evidence="8 9">
    <name type="scientific">Legionella oakridgensis</name>
    <dbReference type="NCBI Taxonomy" id="29423"/>
    <lineage>
        <taxon>Bacteria</taxon>
        <taxon>Pseudomonadati</taxon>
        <taxon>Pseudomonadota</taxon>
        <taxon>Gammaproteobacteria</taxon>
        <taxon>Legionellales</taxon>
        <taxon>Legionellaceae</taxon>
        <taxon>Legionella</taxon>
    </lineage>
</organism>
<keyword evidence="5" id="KW-0574">Periplasm</keyword>
<evidence type="ECO:0000256" key="5">
    <source>
        <dbReference type="PIRNR" id="PIRNR001488"/>
    </source>
</evidence>
<comment type="caution">
    <text evidence="8">The sequence shown here is derived from an EMBL/GenBank/DDBJ whole genome shotgun (WGS) entry which is preliminary data.</text>
</comment>
<comment type="similarity">
    <text evidence="1">Belongs to the thioredoxin family. DsbA subfamily.</text>
</comment>
<keyword evidence="2" id="KW-0732">Signal</keyword>
<evidence type="ECO:0000256" key="2">
    <source>
        <dbReference type="ARBA" id="ARBA00022729"/>
    </source>
</evidence>
<accession>A0A0W0X0T7</accession>